<reference evidence="2" key="1">
    <citation type="journal article" date="2018" name="Gigascience">
        <title>Genome assembly of the Pink Ipe (Handroanthus impetiginosus, Bignoniaceae), a highly valued, ecologically keystone Neotropical timber forest tree.</title>
        <authorList>
            <person name="Silva-Junior O.B."/>
            <person name="Grattapaglia D."/>
            <person name="Novaes E."/>
            <person name="Collevatti R.G."/>
        </authorList>
    </citation>
    <scope>NUCLEOTIDE SEQUENCE [LARGE SCALE GENOMIC DNA]</scope>
    <source>
        <strain evidence="2">cv. UFG-1</strain>
    </source>
</reference>
<keyword evidence="2" id="KW-1185">Reference proteome</keyword>
<dbReference type="PANTHER" id="PTHR33148:SF46">
    <property type="entry name" value="EMB|CAB85509.1"/>
    <property type="match status" value="1"/>
</dbReference>
<organism evidence="1 2">
    <name type="scientific">Handroanthus impetiginosus</name>
    <dbReference type="NCBI Taxonomy" id="429701"/>
    <lineage>
        <taxon>Eukaryota</taxon>
        <taxon>Viridiplantae</taxon>
        <taxon>Streptophyta</taxon>
        <taxon>Embryophyta</taxon>
        <taxon>Tracheophyta</taxon>
        <taxon>Spermatophyta</taxon>
        <taxon>Magnoliopsida</taxon>
        <taxon>eudicotyledons</taxon>
        <taxon>Gunneridae</taxon>
        <taxon>Pentapetalae</taxon>
        <taxon>asterids</taxon>
        <taxon>lamiids</taxon>
        <taxon>Lamiales</taxon>
        <taxon>Bignoniaceae</taxon>
        <taxon>Crescentiina</taxon>
        <taxon>Tabebuia alliance</taxon>
        <taxon>Handroanthus</taxon>
    </lineage>
</organism>
<evidence type="ECO:0008006" key="3">
    <source>
        <dbReference type="Google" id="ProtNLM"/>
    </source>
</evidence>
<dbReference type="EMBL" id="NKXS01005885">
    <property type="protein sequence ID" value="PIN02520.1"/>
    <property type="molecule type" value="Genomic_DNA"/>
</dbReference>
<proteinExistence type="predicted"/>
<dbReference type="Proteomes" id="UP000231279">
    <property type="component" value="Unassembled WGS sequence"/>
</dbReference>
<evidence type="ECO:0000313" key="2">
    <source>
        <dbReference type="Proteomes" id="UP000231279"/>
    </source>
</evidence>
<dbReference type="InterPro" id="IPR025322">
    <property type="entry name" value="PADRE_dom"/>
</dbReference>
<comment type="caution">
    <text evidence="1">The sequence shown here is derived from an EMBL/GenBank/DDBJ whole genome shotgun (WGS) entry which is preliminary data.</text>
</comment>
<protein>
    <recommendedName>
        <fullName evidence="3">DUF4228 domain-containing protein</fullName>
    </recommendedName>
</protein>
<evidence type="ECO:0000313" key="1">
    <source>
        <dbReference type="EMBL" id="PIN02520.1"/>
    </source>
</evidence>
<dbReference type="Pfam" id="PF14009">
    <property type="entry name" value="PADRE"/>
    <property type="match status" value="1"/>
</dbReference>
<dbReference type="AlphaFoldDB" id="A0A2G9GC07"/>
<dbReference type="PANTHER" id="PTHR33148">
    <property type="entry name" value="PLASTID MOVEMENT IMPAIRED PROTEIN-RELATED"/>
    <property type="match status" value="1"/>
</dbReference>
<gene>
    <name evidence="1" type="ORF">CDL12_24972</name>
</gene>
<name>A0A2G9GC07_9LAMI</name>
<accession>A0A2G9GC07</accession>
<dbReference type="OrthoDB" id="1688863at2759"/>
<sequence>MGNCLVLQEKVVRVMKTDGKILEYKFPIKAHQVLSEFSHHAISDKLPVLKYLHPNDELRQGHLYYLLPLPVPTKNKNKKKNTKKKTVRFSDDVRDEPDRGTGVVRIKVLIKKQELEAILSGGGVSIGDLVSKVQNEESSKEWFPALESIHEVN</sequence>